<dbReference type="OrthoDB" id="3248271at2"/>
<evidence type="ECO:0000256" key="1">
    <source>
        <dbReference type="ARBA" id="ARBA00013258"/>
    </source>
</evidence>
<dbReference type="KEGG" id="nml:Namu_2041"/>
<evidence type="ECO:0000256" key="4">
    <source>
        <dbReference type="ARBA" id="ARBA00048462"/>
    </source>
</evidence>
<organism evidence="6 7">
    <name type="scientific">Nakamurella multipartita (strain ATCC 700099 / DSM 44233 / CIP 104796 / JCM 9543 / NBRC 105858 / Y-104)</name>
    <name type="common">Microsphaera multipartita</name>
    <dbReference type="NCBI Taxonomy" id="479431"/>
    <lineage>
        <taxon>Bacteria</taxon>
        <taxon>Bacillati</taxon>
        <taxon>Actinomycetota</taxon>
        <taxon>Actinomycetes</taxon>
        <taxon>Nakamurellales</taxon>
        <taxon>Nakamurellaceae</taxon>
        <taxon>Nakamurella</taxon>
    </lineage>
</organism>
<dbReference type="HOGENOM" id="CLU_030558_1_2_11"/>
<proteinExistence type="predicted"/>
<dbReference type="Gene3D" id="3.30.70.250">
    <property type="entry name" value="Malonyl-CoA ACP transacylase, ACP-binding"/>
    <property type="match status" value="1"/>
</dbReference>
<evidence type="ECO:0000313" key="7">
    <source>
        <dbReference type="Proteomes" id="UP000002218"/>
    </source>
</evidence>
<keyword evidence="3" id="KW-0012">Acyltransferase</keyword>
<keyword evidence="7" id="KW-1185">Reference proteome</keyword>
<dbReference type="Pfam" id="PF00698">
    <property type="entry name" value="Acyl_transf_1"/>
    <property type="match status" value="1"/>
</dbReference>
<evidence type="ECO:0000256" key="2">
    <source>
        <dbReference type="ARBA" id="ARBA00022679"/>
    </source>
</evidence>
<dbReference type="EC" id="2.3.1.39" evidence="1"/>
<dbReference type="SUPFAM" id="SSF52151">
    <property type="entry name" value="FabD/lysophospholipase-like"/>
    <property type="match status" value="1"/>
</dbReference>
<reference evidence="6 7" key="2">
    <citation type="journal article" date="2010" name="Stand. Genomic Sci.">
        <title>Complete genome sequence of Nakamurella multipartita type strain (Y-104).</title>
        <authorList>
            <person name="Tice H."/>
            <person name="Mayilraj S."/>
            <person name="Sims D."/>
            <person name="Lapidus A."/>
            <person name="Nolan M."/>
            <person name="Lucas S."/>
            <person name="Glavina Del Rio T."/>
            <person name="Copeland A."/>
            <person name="Cheng J.F."/>
            <person name="Meincke L."/>
            <person name="Bruce D."/>
            <person name="Goodwin L."/>
            <person name="Pitluck S."/>
            <person name="Ivanova N."/>
            <person name="Mavromatis K."/>
            <person name="Ovchinnikova G."/>
            <person name="Pati A."/>
            <person name="Chen A."/>
            <person name="Palaniappan K."/>
            <person name="Land M."/>
            <person name="Hauser L."/>
            <person name="Chang Y.J."/>
            <person name="Jeffries C.D."/>
            <person name="Detter J.C."/>
            <person name="Brettin T."/>
            <person name="Rohde M."/>
            <person name="Goker M."/>
            <person name="Bristow J."/>
            <person name="Eisen J.A."/>
            <person name="Markowitz V."/>
            <person name="Hugenholtz P."/>
            <person name="Kyrpides N.C."/>
            <person name="Klenk H.P."/>
            <person name="Chen F."/>
        </authorList>
    </citation>
    <scope>NUCLEOTIDE SEQUENCE [LARGE SCALE GENOMIC DNA]</scope>
    <source>
        <strain evidence="7">ATCC 700099 / DSM 44233 / CIP 104796 / JCM 9543 / NBRC 105858 / Y-104</strain>
    </source>
</reference>
<dbReference type="InterPro" id="IPR016035">
    <property type="entry name" value="Acyl_Trfase/lysoPLipase"/>
</dbReference>
<dbReference type="Gene3D" id="3.40.366.10">
    <property type="entry name" value="Malonyl-Coenzyme A Acyl Carrier Protein, domain 2"/>
    <property type="match status" value="1"/>
</dbReference>
<reference evidence="7" key="1">
    <citation type="submission" date="2009-09" db="EMBL/GenBank/DDBJ databases">
        <title>The complete genome of Nakamurella multipartita DSM 44233.</title>
        <authorList>
            <consortium name="US DOE Joint Genome Institute (JGI-PGF)"/>
            <person name="Lucas S."/>
            <person name="Copeland A."/>
            <person name="Lapidus A."/>
            <person name="Glavina del Rio T."/>
            <person name="Dalin E."/>
            <person name="Tice H."/>
            <person name="Bruce D."/>
            <person name="Goodwin L."/>
            <person name="Pitluck S."/>
            <person name="Kyrpides N."/>
            <person name="Mavromatis K."/>
            <person name="Ivanova N."/>
            <person name="Ovchinnikova G."/>
            <person name="Sims D."/>
            <person name="Meincke L."/>
            <person name="Brettin T."/>
            <person name="Detter J.C."/>
            <person name="Han C."/>
            <person name="Larimer F."/>
            <person name="Land M."/>
            <person name="Hauser L."/>
            <person name="Markowitz V."/>
            <person name="Cheng J.-F."/>
            <person name="Hugenholtz P."/>
            <person name="Woyke T."/>
            <person name="Wu D."/>
            <person name="Klenk H.-P."/>
            <person name="Eisen J.A."/>
        </authorList>
    </citation>
    <scope>NUCLEOTIDE SEQUENCE [LARGE SCALE GENOMIC DNA]</scope>
    <source>
        <strain evidence="7">ATCC 700099 / DSM 44233 / CIP 104796 / JCM 9543 / NBRC 105858 / Y-104</strain>
    </source>
</reference>
<dbReference type="InParanoid" id="C8XI55"/>
<dbReference type="SUPFAM" id="SSF55048">
    <property type="entry name" value="Probable ACP-binding domain of malonyl-CoA ACP transacylase"/>
    <property type="match status" value="1"/>
</dbReference>
<dbReference type="InterPro" id="IPR001227">
    <property type="entry name" value="Ac_transferase_dom_sf"/>
</dbReference>
<dbReference type="InterPro" id="IPR014043">
    <property type="entry name" value="Acyl_transferase_dom"/>
</dbReference>
<dbReference type="Proteomes" id="UP000002218">
    <property type="component" value="Chromosome"/>
</dbReference>
<dbReference type="GO" id="GO:0004314">
    <property type="term" value="F:[acyl-carrier-protein] S-malonyltransferase activity"/>
    <property type="evidence" value="ECO:0007669"/>
    <property type="project" value="UniProtKB-EC"/>
</dbReference>
<protein>
    <recommendedName>
        <fullName evidence="1">[acyl-carrier-protein] S-malonyltransferase</fullName>
        <ecNumber evidence="1">2.3.1.39</ecNumber>
    </recommendedName>
</protein>
<dbReference type="InterPro" id="IPR016036">
    <property type="entry name" value="Malonyl_transacylase_ACP-bd"/>
</dbReference>
<evidence type="ECO:0000313" key="6">
    <source>
        <dbReference type="EMBL" id="ACV78424.1"/>
    </source>
</evidence>
<dbReference type="PANTHER" id="PTHR42681:SF1">
    <property type="entry name" value="MALONYL-COA-ACYL CARRIER PROTEIN TRANSACYLASE, MITOCHONDRIAL"/>
    <property type="match status" value="1"/>
</dbReference>
<dbReference type="AlphaFoldDB" id="C8XI55"/>
<keyword evidence="2 6" id="KW-0808">Transferase</keyword>
<gene>
    <name evidence="6" type="ordered locus">Namu_2041</name>
</gene>
<dbReference type="InterPro" id="IPR050858">
    <property type="entry name" value="Mal-CoA-ACP_Trans/PKS_FabD"/>
</dbReference>
<dbReference type="eggNOG" id="COG0331">
    <property type="taxonomic scope" value="Bacteria"/>
</dbReference>
<evidence type="ECO:0000256" key="3">
    <source>
        <dbReference type="ARBA" id="ARBA00023315"/>
    </source>
</evidence>
<comment type="catalytic activity">
    <reaction evidence="4">
        <text>holo-[ACP] + malonyl-CoA = malonyl-[ACP] + CoA</text>
        <dbReference type="Rhea" id="RHEA:41792"/>
        <dbReference type="Rhea" id="RHEA-COMP:9623"/>
        <dbReference type="Rhea" id="RHEA-COMP:9685"/>
        <dbReference type="ChEBI" id="CHEBI:57287"/>
        <dbReference type="ChEBI" id="CHEBI:57384"/>
        <dbReference type="ChEBI" id="CHEBI:64479"/>
        <dbReference type="ChEBI" id="CHEBI:78449"/>
        <dbReference type="EC" id="2.3.1.39"/>
    </reaction>
</comment>
<dbReference type="SMART" id="SM00827">
    <property type="entry name" value="PKS_AT"/>
    <property type="match status" value="1"/>
</dbReference>
<dbReference type="PANTHER" id="PTHR42681">
    <property type="entry name" value="MALONYL-COA-ACYL CARRIER PROTEIN TRANSACYLASE, MITOCHONDRIAL"/>
    <property type="match status" value="1"/>
</dbReference>
<sequence>MLAIVAPGQGAQKPGMLSSWLELDGAADTLAQMSDRAHLDLTRLGTQATAEEIKDTAVTQPLVVAAALLAARYLQIPSTAVVAGHSVGELAAAAVAGVLPDLDAVGLAAVRGQAMSAACALTPTGMSAVMGGATEDVLAALEELDLVGANVNGGGQIVAAGPLEALDQLKANPPAGVRIIPLPVAGAFHTSYMGGAEHALREHVAALSPSDPTHVLLTNSDGSVVAGGRGYLQLLVTQVTHPVRWDRCMQTLADLGVTGVLELPPAGTLVGLVKRDLKGVATMALKTPADLDAAAAFAAEHAGVKQA</sequence>
<dbReference type="STRING" id="479431.Namu_2041"/>
<dbReference type="RefSeq" id="WP_015747322.1">
    <property type="nucleotide sequence ID" value="NC_013235.1"/>
</dbReference>
<evidence type="ECO:0000259" key="5">
    <source>
        <dbReference type="SMART" id="SM00827"/>
    </source>
</evidence>
<feature type="domain" description="Malonyl-CoA:ACP transacylase (MAT)" evidence="5">
    <location>
        <begin position="5"/>
        <end position="304"/>
    </location>
</feature>
<dbReference type="GO" id="GO:0005829">
    <property type="term" value="C:cytosol"/>
    <property type="evidence" value="ECO:0007669"/>
    <property type="project" value="TreeGrafter"/>
</dbReference>
<dbReference type="FunCoup" id="C8XI55">
    <property type="interactions" value="453"/>
</dbReference>
<dbReference type="EMBL" id="CP001737">
    <property type="protein sequence ID" value="ACV78424.1"/>
    <property type="molecule type" value="Genomic_DNA"/>
</dbReference>
<dbReference type="GO" id="GO:0006633">
    <property type="term" value="P:fatty acid biosynthetic process"/>
    <property type="evidence" value="ECO:0007669"/>
    <property type="project" value="TreeGrafter"/>
</dbReference>
<name>C8XI55_NAKMY</name>
<accession>C8XI55</accession>